<dbReference type="HAMAP" id="MF_00090">
    <property type="entry name" value="PIMT"/>
    <property type="match status" value="1"/>
</dbReference>
<keyword evidence="6 7" id="KW-0949">S-adenosyl-L-methionine</keyword>
<accession>A0A2T5MHU6</accession>
<dbReference type="PANTHER" id="PTHR11579">
    <property type="entry name" value="PROTEIN-L-ISOASPARTATE O-METHYLTRANSFERASE"/>
    <property type="match status" value="1"/>
</dbReference>
<dbReference type="NCBIfam" id="NF001453">
    <property type="entry name" value="PRK00312.1"/>
    <property type="match status" value="1"/>
</dbReference>
<evidence type="ECO:0000256" key="7">
    <source>
        <dbReference type="HAMAP-Rule" id="MF_00090"/>
    </source>
</evidence>
<dbReference type="Proteomes" id="UP000244248">
    <property type="component" value="Unassembled WGS sequence"/>
</dbReference>
<gene>
    <name evidence="7 8" type="primary">pcm</name>
    <name evidence="8" type="ORF">CJD38_05630</name>
</gene>
<keyword evidence="3 7" id="KW-0963">Cytoplasm</keyword>
<dbReference type="CDD" id="cd02440">
    <property type="entry name" value="AdoMet_MTases"/>
    <property type="match status" value="1"/>
</dbReference>
<dbReference type="Pfam" id="PF01135">
    <property type="entry name" value="PCMT"/>
    <property type="match status" value="1"/>
</dbReference>
<comment type="similarity">
    <text evidence="2 7">Belongs to the methyltransferase superfamily. L-isoaspartyl/D-aspartyl protein methyltransferase family.</text>
</comment>
<dbReference type="GO" id="GO:0032259">
    <property type="term" value="P:methylation"/>
    <property type="evidence" value="ECO:0007669"/>
    <property type="project" value="UniProtKB-KW"/>
</dbReference>
<proteinExistence type="inferred from homology"/>
<dbReference type="EMBL" id="QANS01000002">
    <property type="protein sequence ID" value="PTU32145.1"/>
    <property type="molecule type" value="Genomic_DNA"/>
</dbReference>
<dbReference type="SUPFAM" id="SSF53335">
    <property type="entry name" value="S-adenosyl-L-methionine-dependent methyltransferases"/>
    <property type="match status" value="1"/>
</dbReference>
<evidence type="ECO:0000256" key="4">
    <source>
        <dbReference type="ARBA" id="ARBA00022603"/>
    </source>
</evidence>
<keyword evidence="9" id="KW-1185">Reference proteome</keyword>
<dbReference type="PANTHER" id="PTHR11579:SF0">
    <property type="entry name" value="PROTEIN-L-ISOASPARTATE(D-ASPARTATE) O-METHYLTRANSFERASE"/>
    <property type="match status" value="1"/>
</dbReference>
<dbReference type="GO" id="GO:0004719">
    <property type="term" value="F:protein-L-isoaspartate (D-aspartate) O-methyltransferase activity"/>
    <property type="evidence" value="ECO:0007669"/>
    <property type="project" value="UniProtKB-UniRule"/>
</dbReference>
<comment type="subcellular location">
    <subcellularLocation>
        <location evidence="1 7">Cytoplasm</location>
    </subcellularLocation>
</comment>
<evidence type="ECO:0000256" key="5">
    <source>
        <dbReference type="ARBA" id="ARBA00022679"/>
    </source>
</evidence>
<reference evidence="8 9" key="1">
    <citation type="submission" date="2018-04" db="EMBL/GenBank/DDBJ databases">
        <title>Novel species isolated from glacier.</title>
        <authorList>
            <person name="Liu Q."/>
            <person name="Xin Y.-H."/>
        </authorList>
    </citation>
    <scope>NUCLEOTIDE SEQUENCE [LARGE SCALE GENOMIC DNA]</scope>
    <source>
        <strain evidence="8 9">GT1R17</strain>
    </source>
</reference>
<sequence>MNYVYRQAAAARGHGYLSANRRAGLIEKLRAEGIHDERVLKVMEKVPRHEFVDEALKERAYENSALPIGHAQTISQPVVVALMTQALLDGKKLKRVLEIGTGSAYQTAVLAELVETVFSVERIKPLTEIARKRMTAMGYRNVHFGYADGMGGWLPYAPYDGIIVTAGAEKVPPALLAQLALGGRLIIPVGPQGRQSLRLIEHTTAGMKETDLASVSFVPLLAGKV</sequence>
<name>A0A2T5MHU6_9GAMM</name>
<dbReference type="EC" id="2.1.1.77" evidence="7"/>
<evidence type="ECO:0000256" key="2">
    <source>
        <dbReference type="ARBA" id="ARBA00005369"/>
    </source>
</evidence>
<dbReference type="InterPro" id="IPR029063">
    <property type="entry name" value="SAM-dependent_MTases_sf"/>
</dbReference>
<dbReference type="FunFam" id="3.40.50.150:FF:000010">
    <property type="entry name" value="Protein-L-isoaspartate O-methyltransferase"/>
    <property type="match status" value="1"/>
</dbReference>
<protein>
    <recommendedName>
        <fullName evidence="7">Protein-L-isoaspartate O-methyltransferase</fullName>
        <ecNumber evidence="7">2.1.1.77</ecNumber>
    </recommendedName>
    <alternativeName>
        <fullName evidence="7">L-isoaspartyl protein carboxyl methyltransferase</fullName>
    </alternativeName>
    <alternativeName>
        <fullName evidence="7">Protein L-isoaspartyl methyltransferase</fullName>
    </alternativeName>
    <alternativeName>
        <fullName evidence="7">Protein-beta-aspartate methyltransferase</fullName>
        <shortName evidence="7">PIMT</shortName>
    </alternativeName>
</protein>
<dbReference type="AlphaFoldDB" id="A0A2T5MHU6"/>
<keyword evidence="4 7" id="KW-0489">Methyltransferase</keyword>
<dbReference type="OrthoDB" id="9810066at2"/>
<evidence type="ECO:0000256" key="6">
    <source>
        <dbReference type="ARBA" id="ARBA00022691"/>
    </source>
</evidence>
<evidence type="ECO:0000313" key="8">
    <source>
        <dbReference type="EMBL" id="PTU32145.1"/>
    </source>
</evidence>
<evidence type="ECO:0000256" key="1">
    <source>
        <dbReference type="ARBA" id="ARBA00004496"/>
    </source>
</evidence>
<evidence type="ECO:0000313" key="9">
    <source>
        <dbReference type="Proteomes" id="UP000244248"/>
    </source>
</evidence>
<dbReference type="GO" id="GO:0005737">
    <property type="term" value="C:cytoplasm"/>
    <property type="evidence" value="ECO:0007669"/>
    <property type="project" value="UniProtKB-SubCell"/>
</dbReference>
<dbReference type="NCBIfam" id="TIGR00080">
    <property type="entry name" value="pimt"/>
    <property type="match status" value="1"/>
</dbReference>
<dbReference type="InterPro" id="IPR000682">
    <property type="entry name" value="PCMT"/>
</dbReference>
<comment type="caution">
    <text evidence="8">The sequence shown here is derived from an EMBL/GenBank/DDBJ whole genome shotgun (WGS) entry which is preliminary data.</text>
</comment>
<dbReference type="GO" id="GO:0030091">
    <property type="term" value="P:protein repair"/>
    <property type="evidence" value="ECO:0007669"/>
    <property type="project" value="UniProtKB-UniRule"/>
</dbReference>
<comment type="function">
    <text evidence="7">Catalyzes the methyl esterification of L-isoaspartyl residues in peptides and proteins that result from spontaneous decomposition of normal L-aspartyl and L-asparaginyl residues. It plays a role in the repair and/or degradation of damaged proteins.</text>
</comment>
<dbReference type="PROSITE" id="PS01279">
    <property type="entry name" value="PCMT"/>
    <property type="match status" value="1"/>
</dbReference>
<evidence type="ECO:0000256" key="3">
    <source>
        <dbReference type="ARBA" id="ARBA00022490"/>
    </source>
</evidence>
<dbReference type="Gene3D" id="3.40.50.150">
    <property type="entry name" value="Vaccinia Virus protein VP39"/>
    <property type="match status" value="1"/>
</dbReference>
<dbReference type="RefSeq" id="WP_107939337.1">
    <property type="nucleotide sequence ID" value="NZ_QANS01000002.1"/>
</dbReference>
<keyword evidence="5 7" id="KW-0808">Transferase</keyword>
<comment type="catalytic activity">
    <reaction evidence="7">
        <text>[protein]-L-isoaspartate + S-adenosyl-L-methionine = [protein]-L-isoaspartate alpha-methyl ester + S-adenosyl-L-homocysteine</text>
        <dbReference type="Rhea" id="RHEA:12705"/>
        <dbReference type="Rhea" id="RHEA-COMP:12143"/>
        <dbReference type="Rhea" id="RHEA-COMP:12144"/>
        <dbReference type="ChEBI" id="CHEBI:57856"/>
        <dbReference type="ChEBI" id="CHEBI:59789"/>
        <dbReference type="ChEBI" id="CHEBI:90596"/>
        <dbReference type="ChEBI" id="CHEBI:90598"/>
        <dbReference type="EC" id="2.1.1.77"/>
    </reaction>
</comment>
<feature type="active site" evidence="7">
    <location>
        <position position="75"/>
    </location>
</feature>
<organism evidence="8 9">
    <name type="scientific">Stenotrophobium rhamnosiphilum</name>
    <dbReference type="NCBI Taxonomy" id="2029166"/>
    <lineage>
        <taxon>Bacteria</taxon>
        <taxon>Pseudomonadati</taxon>
        <taxon>Pseudomonadota</taxon>
        <taxon>Gammaproteobacteria</taxon>
        <taxon>Nevskiales</taxon>
        <taxon>Nevskiaceae</taxon>
        <taxon>Stenotrophobium</taxon>
    </lineage>
</organism>